<dbReference type="InterPro" id="IPR050266">
    <property type="entry name" value="AB_hydrolase_sf"/>
</dbReference>
<dbReference type="InterPro" id="IPR029058">
    <property type="entry name" value="AB_hydrolase_fold"/>
</dbReference>
<dbReference type="PANTHER" id="PTHR43798">
    <property type="entry name" value="MONOACYLGLYCEROL LIPASE"/>
    <property type="match status" value="1"/>
</dbReference>
<dbReference type="InterPro" id="IPR000073">
    <property type="entry name" value="AB_hydrolase_1"/>
</dbReference>
<dbReference type="Pfam" id="PF12697">
    <property type="entry name" value="Abhydrolase_6"/>
    <property type="match status" value="1"/>
</dbReference>
<dbReference type="Gene3D" id="3.40.50.1820">
    <property type="entry name" value="alpha/beta hydrolase"/>
    <property type="match status" value="1"/>
</dbReference>
<comment type="caution">
    <text evidence="2">The sequence shown here is derived from an EMBL/GenBank/DDBJ whole genome shotgun (WGS) entry which is preliminary data.</text>
</comment>
<dbReference type="GO" id="GO:0016787">
    <property type="term" value="F:hydrolase activity"/>
    <property type="evidence" value="ECO:0007669"/>
    <property type="project" value="UniProtKB-KW"/>
</dbReference>
<dbReference type="AlphaFoldDB" id="A0A6N6VG40"/>
<evidence type="ECO:0000313" key="2">
    <source>
        <dbReference type="EMBL" id="KAB7738652.1"/>
    </source>
</evidence>
<sequence length="295" mass="33169">MMNINMISGCVASGRERTIMLIHGMWSRPDVWANFQHYFEDRGYRVVTPILRHRCSGGDTHPHPDLGTTSLLDYAADLEADIRKLDEPPFIIGHSMGGLLTQMLAARGLLRAGVLLASAHCGPIVAINSCVARIFASTMLRRRFWEKPQLPSYRTMRWGVLNGCSEEEAVKLYTQLIPESGRALAEIAFNYLDPHRASLIRREEINCPLLFLTGRHDRITSPVLAKRNAEYIGAMARFELLPGHAHWLPSEDGWQKIAERAALFLEHEAARIAAEVQMKTGTPERAPARRWALPA</sequence>
<dbReference type="EMBL" id="WESC01000018">
    <property type="protein sequence ID" value="KAB7738652.1"/>
    <property type="molecule type" value="Genomic_DNA"/>
</dbReference>
<evidence type="ECO:0000259" key="1">
    <source>
        <dbReference type="Pfam" id="PF12697"/>
    </source>
</evidence>
<accession>A0A6N6VG40</accession>
<keyword evidence="3" id="KW-1185">Reference proteome</keyword>
<organism evidence="2 3">
    <name type="scientific">Parvibaculum sedimenti</name>
    <dbReference type="NCBI Taxonomy" id="2608632"/>
    <lineage>
        <taxon>Bacteria</taxon>
        <taxon>Pseudomonadati</taxon>
        <taxon>Pseudomonadota</taxon>
        <taxon>Alphaproteobacteria</taxon>
        <taxon>Hyphomicrobiales</taxon>
        <taxon>Parvibaculaceae</taxon>
        <taxon>Parvibaculum</taxon>
    </lineage>
</organism>
<feature type="domain" description="AB hydrolase-1" evidence="1">
    <location>
        <begin position="20"/>
        <end position="259"/>
    </location>
</feature>
<dbReference type="Proteomes" id="UP000468901">
    <property type="component" value="Unassembled WGS sequence"/>
</dbReference>
<name>A0A6N6VG40_9HYPH</name>
<gene>
    <name evidence="2" type="ORF">F2P47_16150</name>
</gene>
<proteinExistence type="predicted"/>
<keyword evidence="2" id="KW-0378">Hydrolase</keyword>
<dbReference type="SUPFAM" id="SSF53474">
    <property type="entry name" value="alpha/beta-Hydrolases"/>
    <property type="match status" value="1"/>
</dbReference>
<dbReference type="RefSeq" id="WP_152217418.1">
    <property type="nucleotide sequence ID" value="NZ_WESC01000018.1"/>
</dbReference>
<evidence type="ECO:0000313" key="3">
    <source>
        <dbReference type="Proteomes" id="UP000468901"/>
    </source>
</evidence>
<protein>
    <submittedName>
        <fullName evidence="2">Alpha/beta fold hydrolase</fullName>
    </submittedName>
</protein>
<reference evidence="2 3" key="1">
    <citation type="submission" date="2019-09" db="EMBL/GenBank/DDBJ databases">
        <title>Parvibaculum sedimenti sp. nov., isolated from sediment.</title>
        <authorList>
            <person name="Wang Y."/>
        </authorList>
    </citation>
    <scope>NUCLEOTIDE SEQUENCE [LARGE SCALE GENOMIC DNA]</scope>
    <source>
        <strain evidence="2 3">HXT-9</strain>
    </source>
</reference>